<evidence type="ECO:0000313" key="2">
    <source>
        <dbReference type="Proteomes" id="UP001062846"/>
    </source>
</evidence>
<evidence type="ECO:0000313" key="1">
    <source>
        <dbReference type="EMBL" id="KAI8555211.1"/>
    </source>
</evidence>
<gene>
    <name evidence="1" type="ORF">RHMOL_Rhmol05G0157300</name>
</gene>
<protein>
    <submittedName>
        <fullName evidence="1">Uncharacterized protein</fullName>
    </submittedName>
</protein>
<reference evidence="1" key="1">
    <citation type="submission" date="2022-02" db="EMBL/GenBank/DDBJ databases">
        <title>Plant Genome Project.</title>
        <authorList>
            <person name="Zhang R.-G."/>
        </authorList>
    </citation>
    <scope>NUCLEOTIDE SEQUENCE</scope>
    <source>
        <strain evidence="1">AT1</strain>
    </source>
</reference>
<sequence>MMTVGWKIKDKADEWKKLYEDWIKKYNMGFPTYPHVNQVWLDHWEGKWNAAQADPLDGLSLFMLFHQSELVNPEGEVEEYVWDP</sequence>
<dbReference type="EMBL" id="CM046392">
    <property type="protein sequence ID" value="KAI8555211.1"/>
    <property type="molecule type" value="Genomic_DNA"/>
</dbReference>
<dbReference type="Proteomes" id="UP001062846">
    <property type="component" value="Chromosome 5"/>
</dbReference>
<comment type="caution">
    <text evidence="1">The sequence shown here is derived from an EMBL/GenBank/DDBJ whole genome shotgun (WGS) entry which is preliminary data.</text>
</comment>
<organism evidence="1 2">
    <name type="scientific">Rhododendron molle</name>
    <name type="common">Chinese azalea</name>
    <name type="synonym">Azalea mollis</name>
    <dbReference type="NCBI Taxonomy" id="49168"/>
    <lineage>
        <taxon>Eukaryota</taxon>
        <taxon>Viridiplantae</taxon>
        <taxon>Streptophyta</taxon>
        <taxon>Embryophyta</taxon>
        <taxon>Tracheophyta</taxon>
        <taxon>Spermatophyta</taxon>
        <taxon>Magnoliopsida</taxon>
        <taxon>eudicotyledons</taxon>
        <taxon>Gunneridae</taxon>
        <taxon>Pentapetalae</taxon>
        <taxon>asterids</taxon>
        <taxon>Ericales</taxon>
        <taxon>Ericaceae</taxon>
        <taxon>Ericoideae</taxon>
        <taxon>Rhodoreae</taxon>
        <taxon>Rhododendron</taxon>
    </lineage>
</organism>
<name>A0ACC0NQE9_RHOML</name>
<accession>A0ACC0NQE9</accession>
<keyword evidence="2" id="KW-1185">Reference proteome</keyword>
<proteinExistence type="predicted"/>